<dbReference type="EMBL" id="KQ435715">
    <property type="protein sequence ID" value="KOX79110.1"/>
    <property type="molecule type" value="Genomic_DNA"/>
</dbReference>
<reference evidence="1 2" key="1">
    <citation type="submission" date="2015-07" db="EMBL/GenBank/DDBJ databases">
        <title>The genome of Melipona quadrifasciata.</title>
        <authorList>
            <person name="Pan H."/>
            <person name="Kapheim K."/>
        </authorList>
    </citation>
    <scope>NUCLEOTIDE SEQUENCE [LARGE SCALE GENOMIC DNA]</scope>
    <source>
        <strain evidence="1">0111107301</strain>
        <tissue evidence="1">Whole body</tissue>
    </source>
</reference>
<organism evidence="1 2">
    <name type="scientific">Melipona quadrifasciata</name>
    <dbReference type="NCBI Taxonomy" id="166423"/>
    <lineage>
        <taxon>Eukaryota</taxon>
        <taxon>Metazoa</taxon>
        <taxon>Ecdysozoa</taxon>
        <taxon>Arthropoda</taxon>
        <taxon>Hexapoda</taxon>
        <taxon>Insecta</taxon>
        <taxon>Pterygota</taxon>
        <taxon>Neoptera</taxon>
        <taxon>Endopterygota</taxon>
        <taxon>Hymenoptera</taxon>
        <taxon>Apocrita</taxon>
        <taxon>Aculeata</taxon>
        <taxon>Apoidea</taxon>
        <taxon>Anthophila</taxon>
        <taxon>Apidae</taxon>
        <taxon>Melipona</taxon>
    </lineage>
</organism>
<proteinExistence type="predicted"/>
<dbReference type="AlphaFoldDB" id="A0A0M9A801"/>
<dbReference type="Proteomes" id="UP000053105">
    <property type="component" value="Unassembled WGS sequence"/>
</dbReference>
<sequence>MVWKCIGAKEQYLCILYDHAIPSGRRLIGKNFIFMRDNDPKHTARVCKNYLQHLDKVMHQK</sequence>
<dbReference type="Gene3D" id="3.30.420.10">
    <property type="entry name" value="Ribonuclease H-like superfamily/Ribonuclease H"/>
    <property type="match status" value="1"/>
</dbReference>
<dbReference type="STRING" id="166423.A0A0M9A801"/>
<keyword evidence="2" id="KW-1185">Reference proteome</keyword>
<dbReference type="OrthoDB" id="7615851at2759"/>
<evidence type="ECO:0000313" key="2">
    <source>
        <dbReference type="Proteomes" id="UP000053105"/>
    </source>
</evidence>
<dbReference type="GO" id="GO:0003676">
    <property type="term" value="F:nucleic acid binding"/>
    <property type="evidence" value="ECO:0007669"/>
    <property type="project" value="InterPro"/>
</dbReference>
<protein>
    <submittedName>
        <fullName evidence="1">Uncharacterized protein</fullName>
    </submittedName>
</protein>
<name>A0A0M9A801_9HYME</name>
<evidence type="ECO:0000313" key="1">
    <source>
        <dbReference type="EMBL" id="KOX79110.1"/>
    </source>
</evidence>
<dbReference type="InterPro" id="IPR036397">
    <property type="entry name" value="RNaseH_sf"/>
</dbReference>
<gene>
    <name evidence="1" type="ORF">WN51_09920</name>
</gene>
<accession>A0A0M9A801</accession>